<feature type="transmembrane region" description="Helical" evidence="1">
    <location>
        <begin position="97"/>
        <end position="114"/>
    </location>
</feature>
<dbReference type="OrthoDB" id="158986at2"/>
<name>A0A1X9YMM6_9BACT</name>
<dbReference type="RefSeq" id="WP_025609520.1">
    <property type="nucleotide sequence ID" value="NZ_CP021235.1"/>
</dbReference>
<dbReference type="EMBL" id="CP021235">
    <property type="protein sequence ID" value="ARS34104.1"/>
    <property type="molecule type" value="Genomic_DNA"/>
</dbReference>
<feature type="transmembrane region" description="Helical" evidence="1">
    <location>
        <begin position="253"/>
        <end position="272"/>
    </location>
</feature>
<keyword evidence="1" id="KW-0472">Membrane</keyword>
<keyword evidence="1" id="KW-1133">Transmembrane helix</keyword>
<dbReference type="Pfam" id="PF02517">
    <property type="entry name" value="Rce1-like"/>
    <property type="match status" value="1"/>
</dbReference>
<protein>
    <submittedName>
        <fullName evidence="3">CPBP family intramembrane metalloprotease</fullName>
    </submittedName>
</protein>
<dbReference type="AlphaFoldDB" id="A0A1X9YMM6"/>
<organism evidence="3 4">
    <name type="scientific">Pontibacter actiniarum</name>
    <dbReference type="NCBI Taxonomy" id="323450"/>
    <lineage>
        <taxon>Bacteria</taxon>
        <taxon>Pseudomonadati</taxon>
        <taxon>Bacteroidota</taxon>
        <taxon>Cytophagia</taxon>
        <taxon>Cytophagales</taxon>
        <taxon>Hymenobacteraceae</taxon>
        <taxon>Pontibacter</taxon>
    </lineage>
</organism>
<proteinExistence type="predicted"/>
<dbReference type="GO" id="GO:0006508">
    <property type="term" value="P:proteolysis"/>
    <property type="evidence" value="ECO:0007669"/>
    <property type="project" value="UniProtKB-KW"/>
</dbReference>
<evidence type="ECO:0000259" key="2">
    <source>
        <dbReference type="Pfam" id="PF02517"/>
    </source>
</evidence>
<keyword evidence="3" id="KW-0645">Protease</keyword>
<dbReference type="Proteomes" id="UP000266292">
    <property type="component" value="Chromosome"/>
</dbReference>
<dbReference type="GO" id="GO:0080120">
    <property type="term" value="P:CAAX-box protein maturation"/>
    <property type="evidence" value="ECO:0007669"/>
    <property type="project" value="UniProtKB-ARBA"/>
</dbReference>
<keyword evidence="1" id="KW-0812">Transmembrane</keyword>
<dbReference type="InterPro" id="IPR052710">
    <property type="entry name" value="CAAX_protease"/>
</dbReference>
<dbReference type="GO" id="GO:0004175">
    <property type="term" value="F:endopeptidase activity"/>
    <property type="evidence" value="ECO:0007669"/>
    <property type="project" value="UniProtKB-ARBA"/>
</dbReference>
<keyword evidence="4" id="KW-1185">Reference proteome</keyword>
<feature type="domain" description="CAAX prenyl protease 2/Lysostaphin resistance protein A-like" evidence="2">
    <location>
        <begin position="140"/>
        <end position="226"/>
    </location>
</feature>
<dbReference type="KEGG" id="pact:CA264_00860"/>
<reference evidence="4" key="1">
    <citation type="submission" date="2017-05" db="EMBL/GenBank/DDBJ databases">
        <authorList>
            <person name="Ray J."/>
            <person name="Price M."/>
            <person name="Deutschbauer A."/>
        </authorList>
    </citation>
    <scope>NUCLEOTIDE SEQUENCE [LARGE SCALE GENOMIC DNA]</scope>
    <source>
        <strain evidence="4">DSM 19842</strain>
    </source>
</reference>
<sequence>MALTSTSVEVLPASTPPETTYSLAGAWGFVGVLLLTFFGGSVVSLGLALALGHPTSESFLTFVGYTIPFLLYAWYLKRKGLLSELLAAVSRWQPGPLLLYPLLVLLVPSIQVVIEPVTSLIPMPESVKEMFLSRLGGGDLFTVLTVVVAAPVLEEVVLRGQLLRSLLHKYSAAKAITWSSIMFAVIHMNPWQGVGAFVLGLFLGWIYYRTRSLWACIFFHFVNNLFSTVMIQLMPEGADKFATLYEQVGDATAYTLIYGAAVVVLLAVIVCMSRTFKGLGEEAELVKESC</sequence>
<evidence type="ECO:0000313" key="4">
    <source>
        <dbReference type="Proteomes" id="UP000266292"/>
    </source>
</evidence>
<accession>A0A1X9YMM6</accession>
<keyword evidence="3" id="KW-0482">Metalloprotease</keyword>
<gene>
    <name evidence="3" type="ORF">CA264_00860</name>
</gene>
<dbReference type="PANTHER" id="PTHR36435:SF1">
    <property type="entry name" value="CAAX AMINO TERMINAL PROTEASE FAMILY PROTEIN"/>
    <property type="match status" value="1"/>
</dbReference>
<feature type="transmembrane region" description="Helical" evidence="1">
    <location>
        <begin position="213"/>
        <end position="233"/>
    </location>
</feature>
<feature type="transmembrane region" description="Helical" evidence="1">
    <location>
        <begin position="135"/>
        <end position="153"/>
    </location>
</feature>
<feature type="transmembrane region" description="Helical" evidence="1">
    <location>
        <begin position="59"/>
        <end position="77"/>
    </location>
</feature>
<dbReference type="STRING" id="709015.GCA_000472485_04353"/>
<dbReference type="PANTHER" id="PTHR36435">
    <property type="entry name" value="SLR1288 PROTEIN"/>
    <property type="match status" value="1"/>
</dbReference>
<feature type="transmembrane region" description="Helical" evidence="1">
    <location>
        <begin position="26"/>
        <end position="52"/>
    </location>
</feature>
<evidence type="ECO:0000313" key="3">
    <source>
        <dbReference type="EMBL" id="ARS34104.1"/>
    </source>
</evidence>
<keyword evidence="3" id="KW-0378">Hydrolase</keyword>
<dbReference type="InterPro" id="IPR003675">
    <property type="entry name" value="Rce1/LyrA-like_dom"/>
</dbReference>
<feature type="transmembrane region" description="Helical" evidence="1">
    <location>
        <begin position="190"/>
        <end position="208"/>
    </location>
</feature>
<evidence type="ECO:0000256" key="1">
    <source>
        <dbReference type="SAM" id="Phobius"/>
    </source>
</evidence>
<dbReference type="GO" id="GO:0008237">
    <property type="term" value="F:metallopeptidase activity"/>
    <property type="evidence" value="ECO:0007669"/>
    <property type="project" value="UniProtKB-KW"/>
</dbReference>